<dbReference type="PANTHER" id="PTHR45228:SF4">
    <property type="entry name" value="LIPOPROTEIN"/>
    <property type="match status" value="1"/>
</dbReference>
<evidence type="ECO:0000259" key="7">
    <source>
        <dbReference type="PROSITE" id="PS51831"/>
    </source>
</evidence>
<keyword evidence="3" id="KW-0597">Phosphoprotein</keyword>
<dbReference type="SMART" id="SM00448">
    <property type="entry name" value="REC"/>
    <property type="match status" value="1"/>
</dbReference>
<dbReference type="InterPro" id="IPR003018">
    <property type="entry name" value="GAF"/>
</dbReference>
<dbReference type="PROSITE" id="PS50110">
    <property type="entry name" value="RESPONSE_REGULATORY"/>
    <property type="match status" value="1"/>
</dbReference>
<accession>A0A0S8GBP5</accession>
<feature type="modified residue" description="4-aspartylphosphate" evidence="3">
    <location>
        <position position="62"/>
    </location>
</feature>
<dbReference type="Gene3D" id="3.30.450.40">
    <property type="match status" value="1"/>
</dbReference>
<evidence type="ECO:0000259" key="6">
    <source>
        <dbReference type="PROSITE" id="PS50110"/>
    </source>
</evidence>
<dbReference type="GO" id="GO:0016301">
    <property type="term" value="F:kinase activity"/>
    <property type="evidence" value="ECO:0007669"/>
    <property type="project" value="UniProtKB-KW"/>
</dbReference>
<dbReference type="GO" id="GO:0000160">
    <property type="term" value="P:phosphorelay signal transduction system"/>
    <property type="evidence" value="ECO:0007669"/>
    <property type="project" value="InterPro"/>
</dbReference>
<dbReference type="Pfam" id="PF01590">
    <property type="entry name" value="GAF"/>
    <property type="match status" value="1"/>
</dbReference>
<evidence type="ECO:0000259" key="8">
    <source>
        <dbReference type="PROSITE" id="PS51832"/>
    </source>
</evidence>
<proteinExistence type="predicted"/>
<feature type="compositionally biased region" description="Acidic residues" evidence="5">
    <location>
        <begin position="531"/>
        <end position="543"/>
    </location>
</feature>
<dbReference type="CDD" id="cd00077">
    <property type="entry name" value="HDc"/>
    <property type="match status" value="1"/>
</dbReference>
<sequence>MERLQEVLTQEVVVVEDETAFAELLVNVLSSADESLRLVKLASAEEAIEHVKSGSPDVLLLDIRLPGMTGTEALKVIKQHNEDVVVVMMTAHASLESALDALRHGAFDYIIKPFKAEDVKEVVQQALEYRKSLKDRAELVENLTEMNKKLRDNCERLEEKERELDRQLARKLRQLSALKELTTRLCQELDLGRLLHLVLEEVTQTLEVRDGAIMLLQEKGRSLVVKLVCGFEGRLERGMRLEMSDNPLVNVVTNGQPLLLNDEESGTSESMACVCLRGRNENFGLLCAANRVDQKPLCDKDLELLATIGGAASIALQNISLFEDLRKSYLETLLALVLAAEAKDPYLRGHSERVAKCATWIAREMGLPKEEVREIQYAAILHDIGKIGLRDELLTKDGELTPQEFALIQKHQIVGERIIRPIRFLARVRPIIRHHHERYNGEGFPDHLRGEDIPLGARILKVADAYDALTSHRSYRPSMSGEETCARLTAESGKQFDPRVVEVLLRLIRTEKKKRKGWSPQSMSGDTAGDTADEMSEVEESVEAAEVSS</sequence>
<evidence type="ECO:0000313" key="9">
    <source>
        <dbReference type="EMBL" id="KPK70453.1"/>
    </source>
</evidence>
<dbReference type="PROSITE" id="PS51832">
    <property type="entry name" value="HD_GYP"/>
    <property type="match status" value="1"/>
</dbReference>
<comment type="caution">
    <text evidence="9">The sequence shown here is derived from an EMBL/GenBank/DDBJ whole genome shotgun (WGS) entry which is preliminary data.</text>
</comment>
<dbReference type="InterPro" id="IPR029016">
    <property type="entry name" value="GAF-like_dom_sf"/>
</dbReference>
<dbReference type="Pfam" id="PF13487">
    <property type="entry name" value="HD_5"/>
    <property type="match status" value="1"/>
</dbReference>
<dbReference type="SMART" id="SM00471">
    <property type="entry name" value="HDc"/>
    <property type="match status" value="1"/>
</dbReference>
<dbReference type="InterPro" id="IPR052020">
    <property type="entry name" value="Cyclic_di-GMP/3'3'-cGAMP_PDE"/>
</dbReference>
<reference evidence="9 10" key="1">
    <citation type="journal article" date="2015" name="Microbiome">
        <title>Genomic resolution of linkages in carbon, nitrogen, and sulfur cycling among widespread estuary sediment bacteria.</title>
        <authorList>
            <person name="Baker B.J."/>
            <person name="Lazar C.S."/>
            <person name="Teske A.P."/>
            <person name="Dick G.J."/>
        </authorList>
    </citation>
    <scope>NUCLEOTIDE SEQUENCE [LARGE SCALE GENOMIC DNA]</scope>
    <source>
        <strain evidence="9">SM23_40</strain>
    </source>
</reference>
<dbReference type="Gene3D" id="1.10.3210.10">
    <property type="entry name" value="Hypothetical protein af1432"/>
    <property type="match status" value="1"/>
</dbReference>
<dbReference type="InterPro" id="IPR003607">
    <property type="entry name" value="HD/PDEase_dom"/>
</dbReference>
<evidence type="ECO:0000313" key="10">
    <source>
        <dbReference type="Proteomes" id="UP000051717"/>
    </source>
</evidence>
<feature type="region of interest" description="Disordered" evidence="5">
    <location>
        <begin position="512"/>
        <end position="549"/>
    </location>
</feature>
<protein>
    <recommendedName>
        <fullName evidence="11">Phosphohydrolase</fullName>
    </recommendedName>
</protein>
<feature type="domain" description="Response regulatory" evidence="6">
    <location>
        <begin position="11"/>
        <end position="127"/>
    </location>
</feature>
<dbReference type="EMBL" id="LJUI01000016">
    <property type="protein sequence ID" value="KPK70453.1"/>
    <property type="molecule type" value="Genomic_DNA"/>
</dbReference>
<gene>
    <name evidence="9" type="ORF">AMJ82_03275</name>
</gene>
<dbReference type="SMART" id="SM00065">
    <property type="entry name" value="GAF"/>
    <property type="match status" value="1"/>
</dbReference>
<dbReference type="InterPro" id="IPR011006">
    <property type="entry name" value="CheY-like_superfamily"/>
</dbReference>
<dbReference type="InterPro" id="IPR037522">
    <property type="entry name" value="HD_GYP_dom"/>
</dbReference>
<dbReference type="InterPro" id="IPR001789">
    <property type="entry name" value="Sig_transdc_resp-reg_receiver"/>
</dbReference>
<dbReference type="SUPFAM" id="SSF55781">
    <property type="entry name" value="GAF domain-like"/>
    <property type="match status" value="1"/>
</dbReference>
<keyword evidence="2" id="KW-0418">Kinase</keyword>
<evidence type="ECO:0008006" key="11">
    <source>
        <dbReference type="Google" id="ProtNLM"/>
    </source>
</evidence>
<dbReference type="InterPro" id="IPR006674">
    <property type="entry name" value="HD_domain"/>
</dbReference>
<dbReference type="PROSITE" id="PS51831">
    <property type="entry name" value="HD"/>
    <property type="match status" value="1"/>
</dbReference>
<organism evidence="9 10">
    <name type="scientific">candidate division TA06 bacterium SM23_40</name>
    <dbReference type="NCBI Taxonomy" id="1703774"/>
    <lineage>
        <taxon>Bacteria</taxon>
        <taxon>Bacteria division TA06</taxon>
    </lineage>
</organism>
<dbReference type="Gene3D" id="3.40.50.2300">
    <property type="match status" value="1"/>
</dbReference>
<evidence type="ECO:0000256" key="2">
    <source>
        <dbReference type="ARBA" id="ARBA00022777"/>
    </source>
</evidence>
<dbReference type="Pfam" id="PF00072">
    <property type="entry name" value="Response_reg"/>
    <property type="match status" value="1"/>
</dbReference>
<keyword evidence="4" id="KW-0175">Coiled coil</keyword>
<dbReference type="InterPro" id="IPR006675">
    <property type="entry name" value="HDIG_dom"/>
</dbReference>
<feature type="coiled-coil region" evidence="4">
    <location>
        <begin position="133"/>
        <end position="181"/>
    </location>
</feature>
<evidence type="ECO:0000256" key="3">
    <source>
        <dbReference type="PROSITE-ProRule" id="PRU00169"/>
    </source>
</evidence>
<feature type="domain" description="HD" evidence="7">
    <location>
        <begin position="347"/>
        <end position="469"/>
    </location>
</feature>
<dbReference type="Proteomes" id="UP000051717">
    <property type="component" value="Unassembled WGS sequence"/>
</dbReference>
<evidence type="ECO:0000256" key="5">
    <source>
        <dbReference type="SAM" id="MobiDB-lite"/>
    </source>
</evidence>
<dbReference type="NCBIfam" id="TIGR00277">
    <property type="entry name" value="HDIG"/>
    <property type="match status" value="1"/>
</dbReference>
<dbReference type="SUPFAM" id="SSF52172">
    <property type="entry name" value="CheY-like"/>
    <property type="match status" value="1"/>
</dbReference>
<evidence type="ECO:0000256" key="4">
    <source>
        <dbReference type="SAM" id="Coils"/>
    </source>
</evidence>
<name>A0A0S8GBP5_UNCT6</name>
<feature type="domain" description="HD-GYP" evidence="8">
    <location>
        <begin position="325"/>
        <end position="520"/>
    </location>
</feature>
<evidence type="ECO:0000256" key="1">
    <source>
        <dbReference type="ARBA" id="ARBA00022679"/>
    </source>
</evidence>
<dbReference type="PANTHER" id="PTHR45228">
    <property type="entry name" value="CYCLIC DI-GMP PHOSPHODIESTERASE TM_0186-RELATED"/>
    <property type="match status" value="1"/>
</dbReference>
<dbReference type="SUPFAM" id="SSF109604">
    <property type="entry name" value="HD-domain/PDEase-like"/>
    <property type="match status" value="1"/>
</dbReference>
<dbReference type="AlphaFoldDB" id="A0A0S8GBP5"/>
<keyword evidence="1" id="KW-0808">Transferase</keyword>